<protein>
    <submittedName>
        <fullName evidence="1">Uncharacterized protein</fullName>
    </submittedName>
</protein>
<sequence>MLFSQVDSKCLFSREIRQQHKDSARSKASILTALEMVESTFQAHGNTVRGSRRHAKKPEDNASDIEQPKAFIKEEVTEEIYKDVFPCSAEKFFDLLLSDDSKFTTEYRTARKDSKLLIGQWHEANECDGRVREITFRSLCNSPMCPPETAMTEHQHVVLLPDKKTLVLETVQLAHDVPFGSFFEVHSRWHVQTIDDNSCTIDIKVGVHFKKWCMMHSTIKMGTITEYKKDLEAMLEMARSFVKPDASRDEADMAALSTSIAGSSS</sequence>
<dbReference type="Proteomes" id="UP001057402">
    <property type="component" value="Chromosome 4"/>
</dbReference>
<comment type="caution">
    <text evidence="1">The sequence shown here is derived from an EMBL/GenBank/DDBJ whole genome shotgun (WGS) entry which is preliminary data.</text>
</comment>
<reference evidence="2" key="1">
    <citation type="journal article" date="2023" name="Front. Plant Sci.">
        <title>Chromosomal-level genome assembly of Melastoma candidum provides insights into trichome evolution.</title>
        <authorList>
            <person name="Zhong Y."/>
            <person name="Wu W."/>
            <person name="Sun C."/>
            <person name="Zou P."/>
            <person name="Liu Y."/>
            <person name="Dai S."/>
            <person name="Zhou R."/>
        </authorList>
    </citation>
    <scope>NUCLEOTIDE SEQUENCE [LARGE SCALE GENOMIC DNA]</scope>
</reference>
<accession>A0ACB9R531</accession>
<keyword evidence="2" id="KW-1185">Reference proteome</keyword>
<evidence type="ECO:0000313" key="2">
    <source>
        <dbReference type="Proteomes" id="UP001057402"/>
    </source>
</evidence>
<gene>
    <name evidence="1" type="ORF">MLD38_012046</name>
</gene>
<evidence type="ECO:0000313" key="1">
    <source>
        <dbReference type="EMBL" id="KAI4373995.1"/>
    </source>
</evidence>
<name>A0ACB9R531_9MYRT</name>
<proteinExistence type="predicted"/>
<organism evidence="1 2">
    <name type="scientific">Melastoma candidum</name>
    <dbReference type="NCBI Taxonomy" id="119954"/>
    <lineage>
        <taxon>Eukaryota</taxon>
        <taxon>Viridiplantae</taxon>
        <taxon>Streptophyta</taxon>
        <taxon>Embryophyta</taxon>
        <taxon>Tracheophyta</taxon>
        <taxon>Spermatophyta</taxon>
        <taxon>Magnoliopsida</taxon>
        <taxon>eudicotyledons</taxon>
        <taxon>Gunneridae</taxon>
        <taxon>Pentapetalae</taxon>
        <taxon>rosids</taxon>
        <taxon>malvids</taxon>
        <taxon>Myrtales</taxon>
        <taxon>Melastomataceae</taxon>
        <taxon>Melastomatoideae</taxon>
        <taxon>Melastomateae</taxon>
        <taxon>Melastoma</taxon>
    </lineage>
</organism>
<dbReference type="EMBL" id="CM042883">
    <property type="protein sequence ID" value="KAI4373995.1"/>
    <property type="molecule type" value="Genomic_DNA"/>
</dbReference>